<sequence>MPTVDGEGVSQLPSIVQTAETANETREASSQGGNNENRAPTPTIQLFWRLPPPQSLMSACEEDDRLLEAINKTGGHIATQRTTTIVAAIYQLNMQTQRQIADVTTVLTRKIAALEGVMVRQSDNSSLINRIEALEKAIAQNVGRRPTSTPAFASVPATEVGRVLTAHTSPLQAINAKPRQAWFDDPGEDIEMTLAEAERKNAADLLNQPPHSLNGVPSSSSSGTTGWDTWQPRYPSSTVGASG</sequence>
<keyword evidence="3" id="KW-1185">Reference proteome</keyword>
<evidence type="ECO:0000256" key="1">
    <source>
        <dbReference type="SAM" id="MobiDB-lite"/>
    </source>
</evidence>
<reference evidence="2 3" key="1">
    <citation type="submission" date="2019-09" db="EMBL/GenBank/DDBJ databases">
        <title>Draft genome of the ectomycorrhizal ascomycete Sphaerosporella brunnea.</title>
        <authorList>
            <consortium name="DOE Joint Genome Institute"/>
            <person name="Benucci G.M."/>
            <person name="Marozzi G."/>
            <person name="Antonielli L."/>
            <person name="Sanchez S."/>
            <person name="Marco P."/>
            <person name="Wang X."/>
            <person name="Falini L.B."/>
            <person name="Barry K."/>
            <person name="Haridas S."/>
            <person name="Lipzen A."/>
            <person name="Labutti K."/>
            <person name="Grigoriev I.V."/>
            <person name="Murat C."/>
            <person name="Martin F."/>
            <person name="Albertini E."/>
            <person name="Donnini D."/>
            <person name="Bonito G."/>
        </authorList>
    </citation>
    <scope>NUCLEOTIDE SEQUENCE [LARGE SCALE GENOMIC DNA]</scope>
    <source>
        <strain evidence="2 3">Sb_GMNB300</strain>
    </source>
</reference>
<protein>
    <submittedName>
        <fullName evidence="2">Uncharacterized protein</fullName>
    </submittedName>
</protein>
<dbReference type="AlphaFoldDB" id="A0A5J5EMS0"/>
<feature type="region of interest" description="Disordered" evidence="1">
    <location>
        <begin position="1"/>
        <end position="40"/>
    </location>
</feature>
<feature type="compositionally biased region" description="Polar residues" evidence="1">
    <location>
        <begin position="11"/>
        <end position="40"/>
    </location>
</feature>
<gene>
    <name evidence="2" type="ORF">FN846DRAFT_991535</name>
</gene>
<evidence type="ECO:0000313" key="2">
    <source>
        <dbReference type="EMBL" id="KAA8898463.1"/>
    </source>
</evidence>
<proteinExistence type="predicted"/>
<dbReference type="InParanoid" id="A0A5J5EMS0"/>
<dbReference type="Proteomes" id="UP000326924">
    <property type="component" value="Unassembled WGS sequence"/>
</dbReference>
<name>A0A5J5EMS0_9PEZI</name>
<dbReference type="EMBL" id="VXIS01000184">
    <property type="protein sequence ID" value="KAA8898463.1"/>
    <property type="molecule type" value="Genomic_DNA"/>
</dbReference>
<evidence type="ECO:0000313" key="3">
    <source>
        <dbReference type="Proteomes" id="UP000326924"/>
    </source>
</evidence>
<comment type="caution">
    <text evidence="2">The sequence shown here is derived from an EMBL/GenBank/DDBJ whole genome shotgun (WGS) entry which is preliminary data.</text>
</comment>
<feature type="compositionally biased region" description="Polar residues" evidence="1">
    <location>
        <begin position="234"/>
        <end position="243"/>
    </location>
</feature>
<feature type="region of interest" description="Disordered" evidence="1">
    <location>
        <begin position="200"/>
        <end position="243"/>
    </location>
</feature>
<organism evidence="2 3">
    <name type="scientific">Sphaerosporella brunnea</name>
    <dbReference type="NCBI Taxonomy" id="1250544"/>
    <lineage>
        <taxon>Eukaryota</taxon>
        <taxon>Fungi</taxon>
        <taxon>Dikarya</taxon>
        <taxon>Ascomycota</taxon>
        <taxon>Pezizomycotina</taxon>
        <taxon>Pezizomycetes</taxon>
        <taxon>Pezizales</taxon>
        <taxon>Pyronemataceae</taxon>
        <taxon>Sphaerosporella</taxon>
    </lineage>
</organism>
<accession>A0A5J5EMS0</accession>